<organism evidence="3 4">
    <name type="scientific">Phocaeicola dorei</name>
    <dbReference type="NCBI Taxonomy" id="357276"/>
    <lineage>
        <taxon>Bacteria</taxon>
        <taxon>Pseudomonadati</taxon>
        <taxon>Bacteroidota</taxon>
        <taxon>Bacteroidia</taxon>
        <taxon>Bacteroidales</taxon>
        <taxon>Bacteroidaceae</taxon>
        <taxon>Phocaeicola</taxon>
    </lineage>
</organism>
<dbReference type="GO" id="GO:0005737">
    <property type="term" value="C:cytoplasm"/>
    <property type="evidence" value="ECO:0007669"/>
    <property type="project" value="TreeGrafter"/>
</dbReference>
<dbReference type="RefSeq" id="WP_007856200.1">
    <property type="nucleotide sequence ID" value="NZ_BQOA01000001.1"/>
</dbReference>
<dbReference type="InterPro" id="IPR004143">
    <property type="entry name" value="BPL_LPL_catalytic"/>
</dbReference>
<gene>
    <name evidence="3" type="ORF">CE91St7_21350</name>
</gene>
<dbReference type="SUPFAM" id="SSF55681">
    <property type="entry name" value="Class II aaRS and biotin synthetases"/>
    <property type="match status" value="1"/>
</dbReference>
<name>A0A076IRV1_9BACT</name>
<dbReference type="InterPro" id="IPR004408">
    <property type="entry name" value="Biotin_CoA_COase_ligase"/>
</dbReference>
<comment type="caution">
    <text evidence="3">The sequence shown here is derived from an EMBL/GenBank/DDBJ whole genome shotgun (WGS) entry which is preliminary data.</text>
</comment>
<sequence length="255" mass="29316">MIKSPNWLSKILKEETVTSTNDRLAELCQEKEIKEFTTLMAEYQTAGKGQRGNSWESEYGKNLTFSTVFYPQTIAPASQFILSMAVASAIRTALAHYVHADCLQIKWPNDIYWKDKKIVGILIENDLTGSQISQSIVGIGININQEEFHSSAPNPVSLRQITQKETDRMEVLNSVLEHIINLYSRIENRETDIITKIQEYYLKAQYRKEGYHPYCDAKGEFTAKLIRVEPDGHLILKDKNGSLRKYTFKEVKYIL</sequence>
<reference evidence="3" key="1">
    <citation type="submission" date="2022-01" db="EMBL/GenBank/DDBJ databases">
        <title>Novel bile acid biosynthetic pathways are enriched in the microbiome of centenarians.</title>
        <authorList>
            <person name="Sato Y."/>
            <person name="Atarashi K."/>
            <person name="Plichta R.D."/>
            <person name="Arai Y."/>
            <person name="Sasajima S."/>
            <person name="Kearney M.S."/>
            <person name="Suda W."/>
            <person name="Takeshita K."/>
            <person name="Sasaki T."/>
            <person name="Okamoto S."/>
            <person name="Skelly N.A."/>
            <person name="Okamura Y."/>
            <person name="Vlamakis H."/>
            <person name="Li Y."/>
            <person name="Tanoue T."/>
            <person name="Takei H."/>
            <person name="Nittono H."/>
            <person name="Narushima S."/>
            <person name="Irie J."/>
            <person name="Itoh H."/>
            <person name="Moriya K."/>
            <person name="Sugiura Y."/>
            <person name="Suematsu M."/>
            <person name="Moritoki N."/>
            <person name="Shibata S."/>
            <person name="Littman R.D."/>
            <person name="Fischbach A.M."/>
            <person name="Uwamino Y."/>
            <person name="Inoue T."/>
            <person name="Honda A."/>
            <person name="Hattori M."/>
            <person name="Murai T."/>
            <person name="Xavier J.R."/>
            <person name="Hirose N."/>
            <person name="Honda K."/>
        </authorList>
    </citation>
    <scope>NUCLEOTIDE SEQUENCE</scope>
    <source>
        <strain evidence="3">CE91-St7</strain>
    </source>
</reference>
<keyword evidence="1 3" id="KW-0436">Ligase</keyword>
<dbReference type="GO" id="GO:0004077">
    <property type="term" value="F:biotin--[biotin carboxyl-carrier protein] ligase activity"/>
    <property type="evidence" value="ECO:0007669"/>
    <property type="project" value="InterPro"/>
</dbReference>
<feature type="domain" description="BPL/LPL catalytic" evidence="2">
    <location>
        <begin position="1"/>
        <end position="191"/>
    </location>
</feature>
<dbReference type="eggNOG" id="COG0340">
    <property type="taxonomic scope" value="Bacteria"/>
</dbReference>
<evidence type="ECO:0000313" key="4">
    <source>
        <dbReference type="Proteomes" id="UP001055104"/>
    </source>
</evidence>
<dbReference type="Proteomes" id="UP001055104">
    <property type="component" value="Unassembled WGS sequence"/>
</dbReference>
<accession>A0A076IRV1</accession>
<evidence type="ECO:0000259" key="2">
    <source>
        <dbReference type="PROSITE" id="PS51733"/>
    </source>
</evidence>
<dbReference type="InterPro" id="IPR045864">
    <property type="entry name" value="aa-tRNA-synth_II/BPL/LPL"/>
</dbReference>
<proteinExistence type="predicted"/>
<dbReference type="CDD" id="cd16442">
    <property type="entry name" value="BPL"/>
    <property type="match status" value="1"/>
</dbReference>
<dbReference type="PANTHER" id="PTHR12835">
    <property type="entry name" value="BIOTIN PROTEIN LIGASE"/>
    <property type="match status" value="1"/>
</dbReference>
<dbReference type="EMBL" id="BQOB01000001">
    <property type="protein sequence ID" value="GKH81251.1"/>
    <property type="molecule type" value="Genomic_DNA"/>
</dbReference>
<dbReference type="AlphaFoldDB" id="A0A076IRV1"/>
<dbReference type="Gene3D" id="3.30.930.10">
    <property type="entry name" value="Bira Bifunctional Protein, Domain 2"/>
    <property type="match status" value="1"/>
</dbReference>
<dbReference type="Pfam" id="PF03099">
    <property type="entry name" value="BPL_LplA_LipB"/>
    <property type="match status" value="1"/>
</dbReference>
<dbReference type="PANTHER" id="PTHR12835:SF5">
    <property type="entry name" value="BIOTIN--PROTEIN LIGASE"/>
    <property type="match status" value="1"/>
</dbReference>
<evidence type="ECO:0000256" key="1">
    <source>
        <dbReference type="ARBA" id="ARBA00022598"/>
    </source>
</evidence>
<dbReference type="KEGG" id="bdo:EL88_18640"/>
<dbReference type="NCBIfam" id="TIGR00121">
    <property type="entry name" value="birA_ligase"/>
    <property type="match status" value="1"/>
</dbReference>
<dbReference type="PROSITE" id="PS51733">
    <property type="entry name" value="BPL_LPL_CATALYTIC"/>
    <property type="match status" value="1"/>
</dbReference>
<evidence type="ECO:0000313" key="3">
    <source>
        <dbReference type="EMBL" id="GKH81251.1"/>
    </source>
</evidence>
<protein>
    <submittedName>
        <fullName evidence="3">Biotin--[acetyl-CoA-carboxylase] ligase</fullName>
    </submittedName>
</protein>